<sequence length="69" mass="8115">MALPAWRSFIVDEPMLANNLLEKMVQVGIFQYFINSVLFFCRVVTERSTVSRSRIESRIFLYSSPFSEF</sequence>
<protein>
    <submittedName>
        <fullName evidence="1">Uncharacterized protein</fullName>
    </submittedName>
</protein>
<reference evidence="1" key="2">
    <citation type="submission" date="2022-06" db="UniProtKB">
        <authorList>
            <consortium name="EnsemblMetazoa"/>
        </authorList>
    </citation>
    <scope>IDENTIFICATION</scope>
    <source>
        <strain evidence="1">DF5081</strain>
    </source>
</reference>
<dbReference type="Proteomes" id="UP000005237">
    <property type="component" value="Unassembled WGS sequence"/>
</dbReference>
<organism evidence="1 2">
    <name type="scientific">Caenorhabditis japonica</name>
    <dbReference type="NCBI Taxonomy" id="281687"/>
    <lineage>
        <taxon>Eukaryota</taxon>
        <taxon>Metazoa</taxon>
        <taxon>Ecdysozoa</taxon>
        <taxon>Nematoda</taxon>
        <taxon>Chromadorea</taxon>
        <taxon>Rhabditida</taxon>
        <taxon>Rhabditina</taxon>
        <taxon>Rhabditomorpha</taxon>
        <taxon>Rhabditoidea</taxon>
        <taxon>Rhabditidae</taxon>
        <taxon>Peloderinae</taxon>
        <taxon>Caenorhabditis</taxon>
    </lineage>
</organism>
<evidence type="ECO:0000313" key="1">
    <source>
        <dbReference type="EnsemblMetazoa" id="CJA43313.1"/>
    </source>
</evidence>
<accession>A0A8R1EUU8</accession>
<evidence type="ECO:0000313" key="2">
    <source>
        <dbReference type="Proteomes" id="UP000005237"/>
    </source>
</evidence>
<dbReference type="AlphaFoldDB" id="A0A8R1EUU8"/>
<reference evidence="2" key="1">
    <citation type="submission" date="2010-08" db="EMBL/GenBank/DDBJ databases">
        <authorList>
            <consortium name="Caenorhabditis japonica Sequencing Consortium"/>
            <person name="Wilson R.K."/>
        </authorList>
    </citation>
    <scope>NUCLEOTIDE SEQUENCE [LARGE SCALE GENOMIC DNA]</scope>
    <source>
        <strain evidence="2">DF5081</strain>
    </source>
</reference>
<keyword evidence="2" id="KW-1185">Reference proteome</keyword>
<dbReference type="EnsemblMetazoa" id="CJA43313.1">
    <property type="protein sequence ID" value="CJA43313.1"/>
    <property type="gene ID" value="WBGene00219161"/>
</dbReference>
<proteinExistence type="predicted"/>
<name>A0A8R1EUU8_CAEJA</name>